<keyword evidence="2" id="KW-0411">Iron-sulfur</keyword>
<comment type="function">
    <text evidence="2">Probably acts as a heme chaperone, transferring heme to an unknown acceptor. Binds one molecule of heme per monomer, possibly covalently. Binds 1 [4Fe-4S] cluster. The cluster is coordinated with 3 cysteines and an exchangeable S-adenosyl-L-methionine.</text>
</comment>
<evidence type="ECO:0000313" key="6">
    <source>
        <dbReference type="Proteomes" id="UP000184031"/>
    </source>
</evidence>
<comment type="subcellular location">
    <subcellularLocation>
        <location evidence="2">Cytoplasm</location>
    </subcellularLocation>
</comment>
<dbReference type="GO" id="GO:0046872">
    <property type="term" value="F:metal ion binding"/>
    <property type="evidence" value="ECO:0007669"/>
    <property type="project" value="UniProtKB-UniRule"/>
</dbReference>
<comment type="caution">
    <text evidence="5">The sequence shown here is derived from an EMBL/GenBank/DDBJ whole genome shotgun (WGS) entry which is preliminary data.</text>
</comment>
<dbReference type="InterPro" id="IPR007197">
    <property type="entry name" value="rSAM"/>
</dbReference>
<dbReference type="SUPFAM" id="SSF102114">
    <property type="entry name" value="Radical SAM enzymes"/>
    <property type="match status" value="1"/>
</dbReference>
<dbReference type="InterPro" id="IPR058240">
    <property type="entry name" value="rSAM_sf"/>
</dbReference>
<evidence type="ECO:0000313" key="7">
    <source>
        <dbReference type="Proteomes" id="UP000198940"/>
    </source>
</evidence>
<dbReference type="InterPro" id="IPR034505">
    <property type="entry name" value="Coproporphyrinogen-III_oxidase"/>
</dbReference>
<keyword evidence="2" id="KW-0408">Iron</keyword>
<dbReference type="PANTHER" id="PTHR13932:SF5">
    <property type="entry name" value="RADICAL S-ADENOSYL METHIONINE DOMAIN-CONTAINING PROTEIN 1, MITOCHONDRIAL"/>
    <property type="match status" value="1"/>
</dbReference>
<dbReference type="SFLD" id="SFLDF00288">
    <property type="entry name" value="HemN-like__clustered_with_nucl"/>
    <property type="match status" value="1"/>
</dbReference>
<dbReference type="Pfam" id="PF04055">
    <property type="entry name" value="Radical_SAM"/>
    <property type="match status" value="1"/>
</dbReference>
<keyword evidence="7" id="KW-1185">Reference proteome</keyword>
<dbReference type="InterPro" id="IPR004559">
    <property type="entry name" value="HemW-like"/>
</dbReference>
<proteinExistence type="inferred from homology"/>
<dbReference type="SFLD" id="SFLDG01082">
    <property type="entry name" value="B12-binding_domain_containing"/>
    <property type="match status" value="1"/>
</dbReference>
<accession>A0A1M6T7P8</accession>
<dbReference type="NCBIfam" id="TIGR00539">
    <property type="entry name" value="hemN_rel"/>
    <property type="match status" value="1"/>
</dbReference>
<dbReference type="SFLD" id="SFLDG01065">
    <property type="entry name" value="anaerobic_coproporphyrinogen-I"/>
    <property type="match status" value="1"/>
</dbReference>
<keyword evidence="2" id="KW-0949">S-adenosyl-L-methionine</keyword>
<keyword evidence="2" id="KW-0004">4Fe-4S</keyword>
<dbReference type="SFLD" id="SFLDF00562">
    <property type="entry name" value="HemN-like__clustered_with_heat"/>
    <property type="match status" value="1"/>
</dbReference>
<dbReference type="GO" id="GO:0051539">
    <property type="term" value="F:4 iron, 4 sulfur cluster binding"/>
    <property type="evidence" value="ECO:0007669"/>
    <property type="project" value="UniProtKB-UniRule"/>
</dbReference>
<dbReference type="OrthoDB" id="9808022at2"/>
<evidence type="ECO:0000256" key="2">
    <source>
        <dbReference type="RuleBase" id="RU364116"/>
    </source>
</evidence>
<dbReference type="SMART" id="SM00729">
    <property type="entry name" value="Elp3"/>
    <property type="match status" value="1"/>
</dbReference>
<dbReference type="Gene3D" id="3.30.750.200">
    <property type="match status" value="1"/>
</dbReference>
<dbReference type="Proteomes" id="UP000198940">
    <property type="component" value="Unassembled WGS sequence"/>
</dbReference>
<dbReference type="PANTHER" id="PTHR13932">
    <property type="entry name" value="COPROPORPHYRINIGEN III OXIDASE"/>
    <property type="match status" value="1"/>
</dbReference>
<dbReference type="Proteomes" id="UP000184031">
    <property type="component" value="Unassembled WGS sequence"/>
</dbReference>
<dbReference type="GO" id="GO:0004109">
    <property type="term" value="F:coproporphyrinogen oxidase activity"/>
    <property type="evidence" value="ECO:0007669"/>
    <property type="project" value="InterPro"/>
</dbReference>
<dbReference type="AlphaFoldDB" id="A0A1M6T7P8"/>
<dbReference type="InterPro" id="IPR006638">
    <property type="entry name" value="Elp3/MiaA/NifB-like_rSAM"/>
</dbReference>
<feature type="domain" description="Radical SAM core" evidence="3">
    <location>
        <begin position="1"/>
        <end position="236"/>
    </location>
</feature>
<protein>
    <recommendedName>
        <fullName evidence="2">Heme chaperone HemW</fullName>
    </recommendedName>
</protein>
<organism evidence="5 6">
    <name type="scientific">Flagellimonas taeanensis</name>
    <dbReference type="NCBI Taxonomy" id="1005926"/>
    <lineage>
        <taxon>Bacteria</taxon>
        <taxon>Pseudomonadati</taxon>
        <taxon>Bacteroidota</taxon>
        <taxon>Flavobacteriia</taxon>
        <taxon>Flavobacteriales</taxon>
        <taxon>Flavobacteriaceae</taxon>
        <taxon>Flagellimonas</taxon>
    </lineage>
</organism>
<dbReference type="InterPro" id="IPR010723">
    <property type="entry name" value="HemN_C"/>
</dbReference>
<dbReference type="GO" id="GO:0005737">
    <property type="term" value="C:cytoplasm"/>
    <property type="evidence" value="ECO:0007669"/>
    <property type="project" value="UniProtKB-SubCell"/>
</dbReference>
<dbReference type="STRING" id="1055723.SAMN05216293_1259"/>
<dbReference type="EMBL" id="FRAT01000003">
    <property type="protein sequence ID" value="SHK53017.1"/>
    <property type="molecule type" value="Genomic_DNA"/>
</dbReference>
<keyword evidence="2" id="KW-0963">Cytoplasm</keyword>
<keyword evidence="2" id="KW-0349">Heme</keyword>
<dbReference type="RefSeq" id="WP_072878031.1">
    <property type="nucleotide sequence ID" value="NZ_FOKU01000003.1"/>
</dbReference>
<dbReference type="CDD" id="cd01335">
    <property type="entry name" value="Radical_SAM"/>
    <property type="match status" value="1"/>
</dbReference>
<sequence length="381" mass="43698">MAGVYIHVPFCKQACHYCDFHFSTQMKKKDAMVDALVREMELRKNELGDEVVETIYFGGGTPSVLELPELERLIQAVYDHYKVMDHPEITLEANPDDLVSSRAQSRDIFKDFRKIGVNRLSIGIQSFFEEDLKLMNRAHNALEAEHCIKEAAKHFDNITIDLIYGIPGMGHDRWKANIQKALDFGLPHISSYALTVEPKTALEKLIQKGTVPQVDDGQAQEQFHILVEQLEEQGFVNYEISNFGKPGYFSQNNTAYWQGKKYLGIGPSAHSYDGFSRTWNIRNNSIYIKQIQQGILPSEKETLTVTDRYNEYVMTGLRTIWGVSKEKIAKEFGLNYANYLEQQAEKFTEQQLLFWEDGLLRTTKHGKFLADGIAADLFFLE</sequence>
<reference evidence="5 6" key="1">
    <citation type="submission" date="2016-11" db="EMBL/GenBank/DDBJ databases">
        <authorList>
            <person name="Varghese N."/>
            <person name="Submissions S."/>
        </authorList>
    </citation>
    <scope>NUCLEOTIDE SEQUENCE [LARGE SCALE GENOMIC DNA]</scope>
    <source>
        <strain evidence="5 6">CGMCC 1.12174</strain>
        <strain evidence="4 7">DSM 26351</strain>
    </source>
</reference>
<keyword evidence="2" id="KW-0143">Chaperone</keyword>
<comment type="similarity">
    <text evidence="1">Belongs to the anaerobic coproporphyrinogen-III oxidase family. HemW subfamily.</text>
</comment>
<dbReference type="PROSITE" id="PS51918">
    <property type="entry name" value="RADICAL_SAM"/>
    <property type="match status" value="1"/>
</dbReference>
<dbReference type="Pfam" id="PF06969">
    <property type="entry name" value="HemN_C"/>
    <property type="match status" value="1"/>
</dbReference>
<evidence type="ECO:0000256" key="1">
    <source>
        <dbReference type="ARBA" id="ARBA00006100"/>
    </source>
</evidence>
<gene>
    <name evidence="4" type="ORF">SAMN04487891_10398</name>
    <name evidence="5" type="ORF">SAMN05216293_1259</name>
</gene>
<keyword evidence="2" id="KW-0479">Metal-binding</keyword>
<dbReference type="GO" id="GO:0006779">
    <property type="term" value="P:porphyrin-containing compound biosynthetic process"/>
    <property type="evidence" value="ECO:0007669"/>
    <property type="project" value="InterPro"/>
</dbReference>
<evidence type="ECO:0000313" key="4">
    <source>
        <dbReference type="EMBL" id="SFB86157.1"/>
    </source>
</evidence>
<name>A0A1M6T7P8_9FLAO</name>
<dbReference type="SFLD" id="SFLDS00029">
    <property type="entry name" value="Radical_SAM"/>
    <property type="match status" value="1"/>
</dbReference>
<dbReference type="EMBL" id="FOKU01000003">
    <property type="protein sequence ID" value="SFB86157.1"/>
    <property type="molecule type" value="Genomic_DNA"/>
</dbReference>
<evidence type="ECO:0000313" key="5">
    <source>
        <dbReference type="EMBL" id="SHK53017.1"/>
    </source>
</evidence>
<evidence type="ECO:0000259" key="3">
    <source>
        <dbReference type="PROSITE" id="PS51918"/>
    </source>
</evidence>